<sequence>MHFAWLLHPLIAGVVPGRPEMFRLNNILLCTTALVLTLPITAVAATTIEKSGHGTKGRAAVSRAATSHGSSAVSQARVRHANPSSDPESIRVYRTKNALGPLATQHQGVSVTHIDATELARHQVTDVKGLMNLAPNLTVQPQGSSSAVNFTLRGVGLNDFTANNTPSVMTYVDGVALPIGYMAGAAMFDMSGVDVNTGPSGFTHGQTVTAGEINIKTADPTKTFHYGASEDIATYNRSITNLYVSGPLSSNVQYRIAGFTQQGGGFQKNINTGQSLGNANKGGLRAKIAWQPDDKTNIVFSGNWMQDNSQAMGAFNVQDLARNTPAYQDNLKTGWGFTPAFLKLTGNSAGTKPSYNNTFWGAGINFTRSLGFADLSTITAFQQMYVHNLMDLDGTGYAIYDDDVNTDANLFSQEVKLASHNPHDRLQWDVGMYYDRTQIHSVIYNDYTGSGSRPYIQRTSYNQDQQAFSQYGHVRFTVTKRLHVLAGITHESDDRDLYNMQTMRYNTAVYPTPYDTHYGRRGALTNQFAGMGGLEYQALDNLMLYGSIRKGFKPGGFTANNTVVASQLTPTKPESLLAYEVGFKSDYWNHKLRVNGNAFWYDYHGQQVAGLAVVPNYGVVGQYVNISKSRIWGVELGIDANPIPGLLLHQHFGYERGNYDDYSAIDTTAVAATYVKTGKLMALYRSYAGVDMGIPKLTLEGSASYKAKLDAHWTLTPYIDYSYRGSQVDVPGNNLYRMPAYFLMNVGLTFAPKSGKWSVSAYANNVLDRHYDVTRQTGLNGIFGIPGTPRMVGGRLRVDL</sequence>
<dbReference type="GO" id="GO:0006826">
    <property type="term" value="P:iron ion transport"/>
    <property type="evidence" value="ECO:0007669"/>
    <property type="project" value="UniProtKB-KW"/>
</dbReference>
<evidence type="ECO:0000256" key="5">
    <source>
        <dbReference type="ARBA" id="ARBA00022692"/>
    </source>
</evidence>
<feature type="region of interest" description="Disordered" evidence="13">
    <location>
        <begin position="62"/>
        <end position="87"/>
    </location>
</feature>
<accession>A0AAP9ER18</accession>
<evidence type="ECO:0000256" key="7">
    <source>
        <dbReference type="ARBA" id="ARBA00023065"/>
    </source>
</evidence>
<keyword evidence="8 12" id="KW-0798">TonB box</keyword>
<keyword evidence="3 11" id="KW-1134">Transmembrane beta strand</keyword>
<organism evidence="16 17">
    <name type="scientific">Gluconobacter thailandicus</name>
    <dbReference type="NCBI Taxonomy" id="257438"/>
    <lineage>
        <taxon>Bacteria</taxon>
        <taxon>Pseudomonadati</taxon>
        <taxon>Pseudomonadota</taxon>
        <taxon>Alphaproteobacteria</taxon>
        <taxon>Acetobacterales</taxon>
        <taxon>Acetobacteraceae</taxon>
        <taxon>Gluconobacter</taxon>
    </lineage>
</organism>
<evidence type="ECO:0000256" key="1">
    <source>
        <dbReference type="ARBA" id="ARBA00004571"/>
    </source>
</evidence>
<keyword evidence="6" id="KW-0408">Iron</keyword>
<dbReference type="AlphaFoldDB" id="A0AAP9ER18"/>
<protein>
    <submittedName>
        <fullName evidence="16">TonB-dependent receptor</fullName>
    </submittedName>
</protein>
<dbReference type="SUPFAM" id="SSF56935">
    <property type="entry name" value="Porins"/>
    <property type="match status" value="1"/>
</dbReference>
<proteinExistence type="inferred from homology"/>
<evidence type="ECO:0000256" key="10">
    <source>
        <dbReference type="ARBA" id="ARBA00023237"/>
    </source>
</evidence>
<dbReference type="InterPro" id="IPR000531">
    <property type="entry name" value="Beta-barrel_TonB"/>
</dbReference>
<keyword evidence="9 11" id="KW-0472">Membrane</keyword>
<dbReference type="PANTHER" id="PTHR32552:SF81">
    <property type="entry name" value="TONB-DEPENDENT OUTER MEMBRANE RECEPTOR"/>
    <property type="match status" value="1"/>
</dbReference>
<gene>
    <name evidence="16" type="ORF">FXF46_07100</name>
</gene>
<evidence type="ECO:0000256" key="13">
    <source>
        <dbReference type="SAM" id="MobiDB-lite"/>
    </source>
</evidence>
<dbReference type="InterPro" id="IPR039426">
    <property type="entry name" value="TonB-dep_rcpt-like"/>
</dbReference>
<evidence type="ECO:0000256" key="12">
    <source>
        <dbReference type="RuleBase" id="RU003357"/>
    </source>
</evidence>
<keyword evidence="4" id="KW-0410">Iron transport</keyword>
<feature type="domain" description="TonB-dependent receptor-like beta-barrel" evidence="14">
    <location>
        <begin position="310"/>
        <end position="766"/>
    </location>
</feature>
<comment type="subcellular location">
    <subcellularLocation>
        <location evidence="1 11">Cell outer membrane</location>
        <topology evidence="1 11">Multi-pass membrane protein</topology>
    </subcellularLocation>
</comment>
<dbReference type="PROSITE" id="PS52016">
    <property type="entry name" value="TONB_DEPENDENT_REC_3"/>
    <property type="match status" value="1"/>
</dbReference>
<comment type="similarity">
    <text evidence="11 12">Belongs to the TonB-dependent receptor family.</text>
</comment>
<keyword evidence="7" id="KW-0406">Ion transport</keyword>
<dbReference type="Pfam" id="PF07715">
    <property type="entry name" value="Plug"/>
    <property type="match status" value="1"/>
</dbReference>
<dbReference type="Pfam" id="PF00593">
    <property type="entry name" value="TonB_dep_Rec_b-barrel"/>
    <property type="match status" value="1"/>
</dbReference>
<dbReference type="InterPro" id="IPR036942">
    <property type="entry name" value="Beta-barrel_TonB_sf"/>
</dbReference>
<evidence type="ECO:0000256" key="8">
    <source>
        <dbReference type="ARBA" id="ARBA00023077"/>
    </source>
</evidence>
<dbReference type="KEGG" id="gti:FXF46_07100"/>
<evidence type="ECO:0000256" key="6">
    <source>
        <dbReference type="ARBA" id="ARBA00023004"/>
    </source>
</evidence>
<feature type="domain" description="TonB-dependent receptor plug" evidence="15">
    <location>
        <begin position="107"/>
        <end position="211"/>
    </location>
</feature>
<feature type="compositionally biased region" description="Polar residues" evidence="13">
    <location>
        <begin position="64"/>
        <end position="74"/>
    </location>
</feature>
<evidence type="ECO:0000256" key="11">
    <source>
        <dbReference type="PROSITE-ProRule" id="PRU01360"/>
    </source>
</evidence>
<evidence type="ECO:0000259" key="15">
    <source>
        <dbReference type="Pfam" id="PF07715"/>
    </source>
</evidence>
<evidence type="ECO:0000259" key="14">
    <source>
        <dbReference type="Pfam" id="PF00593"/>
    </source>
</evidence>
<evidence type="ECO:0000256" key="3">
    <source>
        <dbReference type="ARBA" id="ARBA00022452"/>
    </source>
</evidence>
<dbReference type="EMBL" id="CP043043">
    <property type="protein sequence ID" value="QEH96066.1"/>
    <property type="molecule type" value="Genomic_DNA"/>
</dbReference>
<dbReference type="PANTHER" id="PTHR32552">
    <property type="entry name" value="FERRICHROME IRON RECEPTOR-RELATED"/>
    <property type="match status" value="1"/>
</dbReference>
<keyword evidence="16" id="KW-0675">Receptor</keyword>
<keyword evidence="5 11" id="KW-0812">Transmembrane</keyword>
<dbReference type="InterPro" id="IPR012910">
    <property type="entry name" value="Plug_dom"/>
</dbReference>
<reference evidence="16 17" key="1">
    <citation type="submission" date="2019-08" db="EMBL/GenBank/DDBJ databases">
        <title>Gluconobacter frateurii HD924 genome.</title>
        <authorList>
            <person name="Liu Y."/>
            <person name="Zhang P."/>
        </authorList>
    </citation>
    <scope>NUCLEOTIDE SEQUENCE [LARGE SCALE GENOMIC DNA]</scope>
    <source>
        <strain evidence="16 17">HD924</strain>
    </source>
</reference>
<dbReference type="Gene3D" id="2.40.170.20">
    <property type="entry name" value="TonB-dependent receptor, beta-barrel domain"/>
    <property type="match status" value="1"/>
</dbReference>
<evidence type="ECO:0000256" key="2">
    <source>
        <dbReference type="ARBA" id="ARBA00022448"/>
    </source>
</evidence>
<evidence type="ECO:0000313" key="17">
    <source>
        <dbReference type="Proteomes" id="UP000323560"/>
    </source>
</evidence>
<dbReference type="Proteomes" id="UP000323560">
    <property type="component" value="Chromosome"/>
</dbReference>
<evidence type="ECO:0000256" key="4">
    <source>
        <dbReference type="ARBA" id="ARBA00022496"/>
    </source>
</evidence>
<keyword evidence="10 11" id="KW-0998">Cell outer membrane</keyword>
<name>A0AAP9ER18_GLUTH</name>
<evidence type="ECO:0000313" key="16">
    <source>
        <dbReference type="EMBL" id="QEH96066.1"/>
    </source>
</evidence>
<evidence type="ECO:0000256" key="9">
    <source>
        <dbReference type="ARBA" id="ARBA00023136"/>
    </source>
</evidence>
<dbReference type="GO" id="GO:0009279">
    <property type="term" value="C:cell outer membrane"/>
    <property type="evidence" value="ECO:0007669"/>
    <property type="project" value="UniProtKB-SubCell"/>
</dbReference>
<keyword evidence="2 11" id="KW-0813">Transport</keyword>